<reference evidence="9" key="1">
    <citation type="journal article" date="2019" name="Int. J. Syst. Evol. Microbiol.">
        <title>The Global Catalogue of Microorganisms (GCM) 10K type strain sequencing project: providing services to taxonomists for standard genome sequencing and annotation.</title>
        <authorList>
            <consortium name="The Broad Institute Genomics Platform"/>
            <consortium name="The Broad Institute Genome Sequencing Center for Infectious Disease"/>
            <person name="Wu L."/>
            <person name="Ma J."/>
        </authorList>
    </citation>
    <scope>NUCLEOTIDE SEQUENCE [LARGE SCALE GENOMIC DNA]</scope>
    <source>
        <strain evidence="9">LMG 29247</strain>
    </source>
</reference>
<dbReference type="NCBIfam" id="TIGR00361">
    <property type="entry name" value="ComEC_Rec2"/>
    <property type="match status" value="1"/>
</dbReference>
<feature type="transmembrane region" description="Helical" evidence="6">
    <location>
        <begin position="297"/>
        <end position="320"/>
    </location>
</feature>
<evidence type="ECO:0000256" key="4">
    <source>
        <dbReference type="ARBA" id="ARBA00022989"/>
    </source>
</evidence>
<feature type="transmembrane region" description="Helical" evidence="6">
    <location>
        <begin position="480"/>
        <end position="498"/>
    </location>
</feature>
<dbReference type="Pfam" id="PF13567">
    <property type="entry name" value="DUF4131"/>
    <property type="match status" value="1"/>
</dbReference>
<feature type="transmembrane region" description="Helical" evidence="6">
    <location>
        <begin position="347"/>
        <end position="368"/>
    </location>
</feature>
<evidence type="ECO:0000313" key="9">
    <source>
        <dbReference type="Proteomes" id="UP001597304"/>
    </source>
</evidence>
<evidence type="ECO:0000256" key="6">
    <source>
        <dbReference type="SAM" id="Phobius"/>
    </source>
</evidence>
<dbReference type="InterPro" id="IPR004477">
    <property type="entry name" value="ComEC_N"/>
</dbReference>
<dbReference type="InterPro" id="IPR035681">
    <property type="entry name" value="ComA-like_MBL"/>
</dbReference>
<dbReference type="SUPFAM" id="SSF56281">
    <property type="entry name" value="Metallo-hydrolase/oxidoreductase"/>
    <property type="match status" value="1"/>
</dbReference>
<keyword evidence="4 6" id="KW-1133">Transmembrane helix</keyword>
<sequence>MSAPAQHANEPGSSSVAAVARTAWLLPAALAGWIAGTALQLQQRDLWGLAAYALLAVAALLSAAGAVWVVVRWRRHVLPVTALAAISAALLAFALTGGRATQLPPIGAALEGVDLQLTGVVARMPQLGEQGTRFFFDVVQATQDGRPVAVPPRLLIGWYRDGGGFAPTAPGTGAALPELHAGERWRFTARLKAAHGNFNPHGFDYELWLWEQGVRATGYVRAGASDTVPQRLASGEGHAVERLRQAVRDRIMRTAAPSADPAAQRRAAVVAALLTGDQALIERGDWDLFRTTGVAHLMSISGLHITMFAWLAAAVVGWAWRRSARWSSSLRWPARFNPCLRWPAPHAALVGGVALAAAYALFSGWGVPAQRTVLMLATVAALRVSGLRWPWWLTWLLACALVLAWDPWAWLQAGFWLSFVAVGVLFATDSGAGSADGYSAGGRFVQLLREQWVVTLALTPLSLLLFGQASVVGLLANLLAIPWVTVLVTPLAVLGVLWAPLWQAAAWALQPLIALLQWLAAWPGASVAVAQAPLVLGAAAVAGGLMLALPWPWQLRVVGLPLLAPLLLWQPARPAPGQFELLAADVGQGNAVLLRTATHSLVYDAGPRYSLDSDAGDRVLLPLLRALGERVDTLVLSHRDSDHTGGAAALLTGQPQAAVLSSLEADHPLRGVRPVLRCLTGQHWDWDGVRFEVLHPTPALYDAKGLKPNALSCVLRVRAAGGAGALLVGDIEAAQELSLVHAHGAGLHAEVLLVPHHGSRTSSTPEFIDAVAPRWAWVQSGYRNRFGHPAAPVLARYAERGIAVVDSPHCGAMHWRSAQPGALGCERALRRRYWQHQLP</sequence>
<keyword evidence="3 6" id="KW-0812">Transmembrane</keyword>
<protein>
    <submittedName>
        <fullName evidence="8">DNA internalization-related competence protein ComEC/Rec2</fullName>
    </submittedName>
</protein>
<feature type="transmembrane region" description="Helical" evidence="6">
    <location>
        <begin position="46"/>
        <end position="71"/>
    </location>
</feature>
<evidence type="ECO:0000256" key="2">
    <source>
        <dbReference type="ARBA" id="ARBA00022475"/>
    </source>
</evidence>
<name>A0ABW4KQX0_9BURK</name>
<feature type="transmembrane region" description="Helical" evidence="6">
    <location>
        <begin position="505"/>
        <end position="522"/>
    </location>
</feature>
<dbReference type="InterPro" id="IPR036866">
    <property type="entry name" value="RibonucZ/Hydroxyglut_hydro"/>
</dbReference>
<comment type="subcellular location">
    <subcellularLocation>
        <location evidence="1">Cell membrane</location>
        <topology evidence="1">Multi-pass membrane protein</topology>
    </subcellularLocation>
</comment>
<feature type="transmembrane region" description="Helical" evidence="6">
    <location>
        <begin position="77"/>
        <end position="95"/>
    </location>
</feature>
<evidence type="ECO:0000313" key="8">
    <source>
        <dbReference type="EMBL" id="MFD1709482.1"/>
    </source>
</evidence>
<keyword evidence="2" id="KW-1003">Cell membrane</keyword>
<feature type="transmembrane region" description="Helical" evidence="6">
    <location>
        <begin position="389"/>
        <end position="408"/>
    </location>
</feature>
<dbReference type="SMART" id="SM00849">
    <property type="entry name" value="Lactamase_B"/>
    <property type="match status" value="1"/>
</dbReference>
<dbReference type="InterPro" id="IPR025405">
    <property type="entry name" value="DUF4131"/>
</dbReference>
<organism evidence="8 9">
    <name type="scientific">Ottowia flava</name>
    <dbReference type="NCBI Taxonomy" id="2675430"/>
    <lineage>
        <taxon>Bacteria</taxon>
        <taxon>Pseudomonadati</taxon>
        <taxon>Pseudomonadota</taxon>
        <taxon>Betaproteobacteria</taxon>
        <taxon>Burkholderiales</taxon>
        <taxon>Comamonadaceae</taxon>
        <taxon>Ottowia</taxon>
    </lineage>
</organism>
<dbReference type="NCBIfam" id="TIGR00360">
    <property type="entry name" value="ComEC_N-term"/>
    <property type="match status" value="1"/>
</dbReference>
<evidence type="ECO:0000256" key="1">
    <source>
        <dbReference type="ARBA" id="ARBA00004651"/>
    </source>
</evidence>
<dbReference type="Pfam" id="PF00753">
    <property type="entry name" value="Lactamase_B"/>
    <property type="match status" value="1"/>
</dbReference>
<dbReference type="Pfam" id="PF03772">
    <property type="entry name" value="Competence"/>
    <property type="match status" value="1"/>
</dbReference>
<dbReference type="Proteomes" id="UP001597304">
    <property type="component" value="Unassembled WGS sequence"/>
</dbReference>
<feature type="transmembrane region" description="Helical" evidence="6">
    <location>
        <begin position="452"/>
        <end position="474"/>
    </location>
</feature>
<dbReference type="InterPro" id="IPR004797">
    <property type="entry name" value="Competence_ComEC/Rec2"/>
</dbReference>
<dbReference type="CDD" id="cd07731">
    <property type="entry name" value="ComA-like_MBL-fold"/>
    <property type="match status" value="1"/>
</dbReference>
<evidence type="ECO:0000256" key="5">
    <source>
        <dbReference type="ARBA" id="ARBA00023136"/>
    </source>
</evidence>
<feature type="domain" description="Metallo-beta-lactamase" evidence="7">
    <location>
        <begin position="588"/>
        <end position="782"/>
    </location>
</feature>
<dbReference type="PANTHER" id="PTHR30619:SF1">
    <property type="entry name" value="RECOMBINATION PROTEIN 2"/>
    <property type="match status" value="1"/>
</dbReference>
<keyword evidence="5 6" id="KW-0472">Membrane</keyword>
<proteinExistence type="predicted"/>
<evidence type="ECO:0000256" key="3">
    <source>
        <dbReference type="ARBA" id="ARBA00022692"/>
    </source>
</evidence>
<dbReference type="Gene3D" id="3.60.15.10">
    <property type="entry name" value="Ribonuclease Z/Hydroxyacylglutathione hydrolase-like"/>
    <property type="match status" value="1"/>
</dbReference>
<comment type="caution">
    <text evidence="8">The sequence shown here is derived from an EMBL/GenBank/DDBJ whole genome shotgun (WGS) entry which is preliminary data.</text>
</comment>
<feature type="transmembrane region" description="Helical" evidence="6">
    <location>
        <begin position="414"/>
        <end position="432"/>
    </location>
</feature>
<accession>A0ABW4KQX0</accession>
<feature type="transmembrane region" description="Helical" evidence="6">
    <location>
        <begin position="18"/>
        <end position="39"/>
    </location>
</feature>
<feature type="transmembrane region" description="Helical" evidence="6">
    <location>
        <begin position="528"/>
        <end position="549"/>
    </location>
</feature>
<dbReference type="RefSeq" id="WP_147913284.1">
    <property type="nucleotide sequence ID" value="NZ_JBHUEJ010000007.1"/>
</dbReference>
<gene>
    <name evidence="8" type="ORF">ACFSF0_02590</name>
</gene>
<dbReference type="InterPro" id="IPR001279">
    <property type="entry name" value="Metallo-B-lactamas"/>
</dbReference>
<dbReference type="PANTHER" id="PTHR30619">
    <property type="entry name" value="DNA INTERNALIZATION/COMPETENCE PROTEIN COMEC/REC2"/>
    <property type="match status" value="1"/>
</dbReference>
<evidence type="ECO:0000259" key="7">
    <source>
        <dbReference type="SMART" id="SM00849"/>
    </source>
</evidence>
<dbReference type="EMBL" id="JBHUEJ010000007">
    <property type="protein sequence ID" value="MFD1709482.1"/>
    <property type="molecule type" value="Genomic_DNA"/>
</dbReference>
<keyword evidence="9" id="KW-1185">Reference proteome</keyword>
<dbReference type="InterPro" id="IPR052159">
    <property type="entry name" value="Competence_DNA_uptake"/>
</dbReference>